<dbReference type="Proteomes" id="UP000272908">
    <property type="component" value="Unassembled WGS sequence"/>
</dbReference>
<organism evidence="1 2">
    <name type="scientific">Roseinatronobacter ekhonensis</name>
    <dbReference type="NCBI Taxonomy" id="254356"/>
    <lineage>
        <taxon>Bacteria</taxon>
        <taxon>Pseudomonadati</taxon>
        <taxon>Pseudomonadota</taxon>
        <taxon>Alphaproteobacteria</taxon>
        <taxon>Rhodobacterales</taxon>
        <taxon>Paracoccaceae</taxon>
        <taxon>Roseinatronobacter</taxon>
    </lineage>
</organism>
<keyword evidence="2" id="KW-1185">Reference proteome</keyword>
<dbReference type="InterPro" id="IPR009964">
    <property type="entry name" value="DUF1491"/>
</dbReference>
<evidence type="ECO:0000313" key="1">
    <source>
        <dbReference type="EMBL" id="SUZ32375.1"/>
    </source>
</evidence>
<protein>
    <recommendedName>
        <fullName evidence="3">GTP-binding protein Era</fullName>
    </recommendedName>
</protein>
<dbReference type="AlphaFoldDB" id="A0A3B0M8W1"/>
<reference evidence="2" key="1">
    <citation type="submission" date="2018-08" db="EMBL/GenBank/DDBJ databases">
        <authorList>
            <person name="Rodrigo-Torres L."/>
            <person name="Arahal R. D."/>
            <person name="Lucena T."/>
        </authorList>
    </citation>
    <scope>NUCLEOTIDE SEQUENCE [LARGE SCALE GENOMIC DNA]</scope>
    <source>
        <strain evidence="2">CECT 7235</strain>
    </source>
</reference>
<accession>A0A3B0M8W1</accession>
<dbReference type="Pfam" id="PF07372">
    <property type="entry name" value="DUF1491"/>
    <property type="match status" value="1"/>
</dbReference>
<dbReference type="Gene3D" id="3.40.1530.20">
    <property type="entry name" value="Protein of unknown function (DUF1491)"/>
    <property type="match status" value="1"/>
</dbReference>
<evidence type="ECO:0000313" key="2">
    <source>
        <dbReference type="Proteomes" id="UP000272908"/>
    </source>
</evidence>
<dbReference type="RefSeq" id="WP_121095407.1">
    <property type="nucleotide sequence ID" value="NZ_UIHC01000019.1"/>
</dbReference>
<name>A0A3B0M8W1_9RHOB</name>
<dbReference type="EMBL" id="UIHC01000019">
    <property type="protein sequence ID" value="SUZ32375.1"/>
    <property type="molecule type" value="Genomic_DNA"/>
</dbReference>
<gene>
    <name evidence="1" type="ORF">ROE7235_02131</name>
</gene>
<evidence type="ECO:0008006" key="3">
    <source>
        <dbReference type="Google" id="ProtNLM"/>
    </source>
</evidence>
<proteinExistence type="predicted"/>
<dbReference type="OrthoDB" id="9809136at2"/>
<sequence length="111" mass="12300">MTEARLATGIWVSAYVRRLQLAGLPAYITAKGDDTAGAVLVKLALLDGTARAYLRRYDFERDARVWDVLCDGAETDVDAAISRQRSFDSDLWVIEVEDAKGRHLLEEDGLA</sequence>